<dbReference type="GO" id="GO:0008750">
    <property type="term" value="F:proton-translocating NAD(P)+ transhydrogenase activity"/>
    <property type="evidence" value="ECO:0007669"/>
    <property type="project" value="UniProtKB-EC"/>
</dbReference>
<evidence type="ECO:0000256" key="4">
    <source>
        <dbReference type="ARBA" id="ARBA00022741"/>
    </source>
</evidence>
<comment type="similarity">
    <text evidence="2">Belongs to the AlaDH/PNT family.</text>
</comment>
<feature type="domain" description="Alanine dehydrogenase/pyridine nucleotide transhydrogenase N-terminal" evidence="10">
    <location>
        <begin position="5"/>
        <end position="139"/>
    </location>
</feature>
<dbReference type="Pfam" id="PF05222">
    <property type="entry name" value="AlaDh_PNT_N"/>
    <property type="match status" value="1"/>
</dbReference>
<dbReference type="SMART" id="SM01003">
    <property type="entry name" value="AlaDh_PNT_N"/>
    <property type="match status" value="1"/>
</dbReference>
<dbReference type="STRING" id="526227.Mesil_1153"/>
<dbReference type="OrthoDB" id="9804592at2"/>
<keyword evidence="4" id="KW-0547">Nucleotide-binding</keyword>
<evidence type="ECO:0000313" key="12">
    <source>
        <dbReference type="Proteomes" id="UP000001916"/>
    </source>
</evidence>
<accession>D7BDQ4</accession>
<dbReference type="InterPro" id="IPR007698">
    <property type="entry name" value="AlaDH/PNT_NAD(H)-bd"/>
</dbReference>
<name>D7BDQ4_ALLS1</name>
<dbReference type="PROSITE" id="PS00836">
    <property type="entry name" value="ALADH_PNT_1"/>
    <property type="match status" value="1"/>
</dbReference>
<reference evidence="11 12" key="1">
    <citation type="journal article" date="2010" name="Stand. Genomic Sci.">
        <title>Complete genome sequence of Meiothermus silvanus type strain (VI-R2).</title>
        <authorList>
            <person name="Sikorski J."/>
            <person name="Tindall B.J."/>
            <person name="Lowry S."/>
            <person name="Lucas S."/>
            <person name="Nolan M."/>
            <person name="Copeland A."/>
            <person name="Glavina Del Rio T."/>
            <person name="Tice H."/>
            <person name="Cheng J.F."/>
            <person name="Han C."/>
            <person name="Pitluck S."/>
            <person name="Liolios K."/>
            <person name="Ivanova N."/>
            <person name="Mavromatis K."/>
            <person name="Mikhailova N."/>
            <person name="Pati A."/>
            <person name="Goodwin L."/>
            <person name="Chen A."/>
            <person name="Palaniappan K."/>
            <person name="Land M."/>
            <person name="Hauser L."/>
            <person name="Chang Y.J."/>
            <person name="Jeffries C.D."/>
            <person name="Rohde M."/>
            <person name="Goker M."/>
            <person name="Woyke T."/>
            <person name="Bristow J."/>
            <person name="Eisen J.A."/>
            <person name="Markowitz V."/>
            <person name="Hugenholtz P."/>
            <person name="Kyrpides N.C."/>
            <person name="Klenk H.P."/>
            <person name="Lapidus A."/>
        </authorList>
    </citation>
    <scope>NUCLEOTIDE SEQUENCE [LARGE SCALE GENOMIC DNA]</scope>
    <source>
        <strain evidence="12">ATCC 700542 / DSM 9946 / VI-R2</strain>
    </source>
</reference>
<dbReference type="eggNOG" id="COG3288">
    <property type="taxonomic scope" value="Bacteria"/>
</dbReference>
<dbReference type="Pfam" id="PF01262">
    <property type="entry name" value="AlaDh_PNT_C"/>
    <property type="match status" value="1"/>
</dbReference>
<dbReference type="CDD" id="cd05304">
    <property type="entry name" value="Rubrum_tdh"/>
    <property type="match status" value="1"/>
</dbReference>
<dbReference type="GO" id="GO:0005886">
    <property type="term" value="C:plasma membrane"/>
    <property type="evidence" value="ECO:0007669"/>
    <property type="project" value="TreeGrafter"/>
</dbReference>
<evidence type="ECO:0000256" key="5">
    <source>
        <dbReference type="ARBA" id="ARBA00022857"/>
    </source>
</evidence>
<comment type="function">
    <text evidence="1">The transhydrogenation between NADH and NADP is coupled to respiration and ATP hydrolysis and functions as a proton pump across the membrane.</text>
</comment>
<feature type="domain" description="Alanine dehydrogenase/pyridine nucleotide transhydrogenase NAD(H)-binding" evidence="9">
    <location>
        <begin position="148"/>
        <end position="310"/>
    </location>
</feature>
<protein>
    <recommendedName>
        <fullName evidence="3">proton-translocating NAD(P)(+) transhydrogenase</fullName>
        <ecNumber evidence="3">7.1.1.1</ecNumber>
    </recommendedName>
</protein>
<dbReference type="Proteomes" id="UP000001916">
    <property type="component" value="Chromosome"/>
</dbReference>
<evidence type="ECO:0000256" key="6">
    <source>
        <dbReference type="ARBA" id="ARBA00022967"/>
    </source>
</evidence>
<dbReference type="GO" id="GO:0006740">
    <property type="term" value="P:NADPH regeneration"/>
    <property type="evidence" value="ECO:0007669"/>
    <property type="project" value="TreeGrafter"/>
</dbReference>
<dbReference type="SMART" id="SM01002">
    <property type="entry name" value="AlaDh_PNT_C"/>
    <property type="match status" value="1"/>
</dbReference>
<dbReference type="InterPro" id="IPR036291">
    <property type="entry name" value="NAD(P)-bd_dom_sf"/>
</dbReference>
<gene>
    <name evidence="11" type="ordered locus">Mesil_1153</name>
</gene>
<evidence type="ECO:0000256" key="2">
    <source>
        <dbReference type="ARBA" id="ARBA00005689"/>
    </source>
</evidence>
<keyword evidence="7" id="KW-0520">NAD</keyword>
<dbReference type="GO" id="GO:0050661">
    <property type="term" value="F:NADP binding"/>
    <property type="evidence" value="ECO:0007669"/>
    <property type="project" value="TreeGrafter"/>
</dbReference>
<proteinExistence type="inferred from homology"/>
<dbReference type="InterPro" id="IPR008143">
    <property type="entry name" value="Ala_DH/PNT_CS2"/>
</dbReference>
<dbReference type="InterPro" id="IPR007886">
    <property type="entry name" value="AlaDH/PNT_N"/>
</dbReference>
<evidence type="ECO:0000256" key="7">
    <source>
        <dbReference type="ARBA" id="ARBA00023027"/>
    </source>
</evidence>
<comment type="catalytic activity">
    <reaction evidence="8">
        <text>NAD(+) + NADPH + H(+)(in) = NADH + NADP(+) + H(+)(out)</text>
        <dbReference type="Rhea" id="RHEA:47992"/>
        <dbReference type="ChEBI" id="CHEBI:15378"/>
        <dbReference type="ChEBI" id="CHEBI:57540"/>
        <dbReference type="ChEBI" id="CHEBI:57783"/>
        <dbReference type="ChEBI" id="CHEBI:57945"/>
        <dbReference type="ChEBI" id="CHEBI:58349"/>
        <dbReference type="EC" id="7.1.1.1"/>
    </reaction>
</comment>
<evidence type="ECO:0000256" key="1">
    <source>
        <dbReference type="ARBA" id="ARBA00003943"/>
    </source>
</evidence>
<dbReference type="PANTHER" id="PTHR10160:SF19">
    <property type="entry name" value="PROTON-TRANSLOCATING NAD(P)(+) TRANSHYDROGENASE"/>
    <property type="match status" value="1"/>
</dbReference>
<dbReference type="SUPFAM" id="SSF52283">
    <property type="entry name" value="Formate/glycerate dehydrogenase catalytic domain-like"/>
    <property type="match status" value="1"/>
</dbReference>
<dbReference type="HOGENOM" id="CLU_003376_2_1_0"/>
<keyword evidence="5" id="KW-0521">NADP</keyword>
<evidence type="ECO:0000259" key="10">
    <source>
        <dbReference type="SMART" id="SM01003"/>
    </source>
</evidence>
<dbReference type="GO" id="GO:0016491">
    <property type="term" value="F:oxidoreductase activity"/>
    <property type="evidence" value="ECO:0007669"/>
    <property type="project" value="InterPro"/>
</dbReference>
<sequence length="377" mass="40048">MVHVAVPKESAPGERRVALTPEVVARLVKEGCAVRLEHGAGEGAFFTDEAFHLAGAEVVEGHELYSGVEVVFSVGPLPLEVIHQLSADTVLVSFQYPYRDPERVRAMAERGLSALAMELIPRITRAQSMDALSSQATVAGYKVALLAANLSSRFFPMLTTAAGTIRPAKVLVMGVGVAGLQAIATARRLGANVWAYDVRKAAAEQALSLGAKIIELPISAEGEGGYARELTEEEKRMQQEALAKEIGGMDVVITTAQIPGRTAPILITQDMVARMAPGAVIVDLAAESGGNCELTRPGEVVEASGVRIYGPLNLPSELAIHASEMYAKNLYNLAKLLIKDGHLAPDWSDEILAGALLVHGGQVVHGPTQELIKKEAR</sequence>
<dbReference type="InterPro" id="IPR008142">
    <property type="entry name" value="AlaDH/PNT_CS1"/>
</dbReference>
<dbReference type="KEGG" id="msv:Mesil_1153"/>
<keyword evidence="12" id="KW-1185">Reference proteome</keyword>
<dbReference type="EMBL" id="CP002042">
    <property type="protein sequence ID" value="ADH63055.1"/>
    <property type="molecule type" value="Genomic_DNA"/>
</dbReference>
<dbReference type="PANTHER" id="PTHR10160">
    <property type="entry name" value="NAD(P) TRANSHYDROGENASE"/>
    <property type="match status" value="1"/>
</dbReference>
<organism evidence="11 12">
    <name type="scientific">Allomeiothermus silvanus (strain ATCC 700542 / DSM 9946 / NBRC 106475 / NCIMB 13440 / VI-R2)</name>
    <name type="common">Thermus silvanus</name>
    <dbReference type="NCBI Taxonomy" id="526227"/>
    <lineage>
        <taxon>Bacteria</taxon>
        <taxon>Thermotogati</taxon>
        <taxon>Deinococcota</taxon>
        <taxon>Deinococci</taxon>
        <taxon>Thermales</taxon>
        <taxon>Thermaceae</taxon>
        <taxon>Allomeiothermus</taxon>
    </lineage>
</organism>
<dbReference type="RefSeq" id="WP_013157633.1">
    <property type="nucleotide sequence ID" value="NC_014212.1"/>
</dbReference>
<keyword evidence="6" id="KW-1278">Translocase</keyword>
<evidence type="ECO:0000259" key="9">
    <source>
        <dbReference type="SMART" id="SM01002"/>
    </source>
</evidence>
<dbReference type="Gene3D" id="3.40.50.720">
    <property type="entry name" value="NAD(P)-binding Rossmann-like Domain"/>
    <property type="match status" value="2"/>
</dbReference>
<evidence type="ECO:0000256" key="3">
    <source>
        <dbReference type="ARBA" id="ARBA00012943"/>
    </source>
</evidence>
<evidence type="ECO:0000313" key="11">
    <source>
        <dbReference type="EMBL" id="ADH63055.1"/>
    </source>
</evidence>
<dbReference type="EC" id="7.1.1.1" evidence="3"/>
<dbReference type="PROSITE" id="PS00837">
    <property type="entry name" value="ALADH_PNT_2"/>
    <property type="match status" value="1"/>
</dbReference>
<dbReference type="SUPFAM" id="SSF51735">
    <property type="entry name" value="NAD(P)-binding Rossmann-fold domains"/>
    <property type="match status" value="1"/>
</dbReference>
<dbReference type="AlphaFoldDB" id="D7BDQ4"/>
<evidence type="ECO:0000256" key="8">
    <source>
        <dbReference type="ARBA" id="ARBA00048202"/>
    </source>
</evidence>